<keyword evidence="2" id="KW-1185">Reference proteome</keyword>
<dbReference type="EMBL" id="JXTC01000030">
    <property type="protein sequence ID" value="PON97659.1"/>
    <property type="molecule type" value="Genomic_DNA"/>
</dbReference>
<protein>
    <submittedName>
        <fullName evidence="1">Uncharacterized protein</fullName>
    </submittedName>
</protein>
<comment type="caution">
    <text evidence="1">The sequence shown here is derived from an EMBL/GenBank/DDBJ whole genome shotgun (WGS) entry which is preliminary data.</text>
</comment>
<gene>
    <name evidence="1" type="ORF">TorRG33x02_065690</name>
</gene>
<accession>A0A2P5FIN6</accession>
<proteinExistence type="predicted"/>
<evidence type="ECO:0000313" key="1">
    <source>
        <dbReference type="EMBL" id="PON97659.1"/>
    </source>
</evidence>
<reference evidence="2" key="1">
    <citation type="submission" date="2016-06" db="EMBL/GenBank/DDBJ databases">
        <title>Parallel loss of symbiosis genes in relatives of nitrogen-fixing non-legume Parasponia.</title>
        <authorList>
            <person name="Van Velzen R."/>
            <person name="Holmer R."/>
            <person name="Bu F."/>
            <person name="Rutten L."/>
            <person name="Van Zeijl A."/>
            <person name="Liu W."/>
            <person name="Santuari L."/>
            <person name="Cao Q."/>
            <person name="Sharma T."/>
            <person name="Shen D."/>
            <person name="Roswanjaya Y."/>
            <person name="Wardhani T."/>
            <person name="Kalhor M.S."/>
            <person name="Jansen J."/>
            <person name="Van den Hoogen J."/>
            <person name="Gungor B."/>
            <person name="Hartog M."/>
            <person name="Hontelez J."/>
            <person name="Verver J."/>
            <person name="Yang W.-C."/>
            <person name="Schijlen E."/>
            <person name="Repin R."/>
            <person name="Schilthuizen M."/>
            <person name="Schranz E."/>
            <person name="Heidstra R."/>
            <person name="Miyata K."/>
            <person name="Fedorova E."/>
            <person name="Kohlen W."/>
            <person name="Bisseling T."/>
            <person name="Smit S."/>
            <person name="Geurts R."/>
        </authorList>
    </citation>
    <scope>NUCLEOTIDE SEQUENCE [LARGE SCALE GENOMIC DNA]</scope>
    <source>
        <strain evidence="2">cv. RG33-2</strain>
    </source>
</reference>
<organism evidence="1 2">
    <name type="scientific">Trema orientale</name>
    <name type="common">Charcoal tree</name>
    <name type="synonym">Celtis orientalis</name>
    <dbReference type="NCBI Taxonomy" id="63057"/>
    <lineage>
        <taxon>Eukaryota</taxon>
        <taxon>Viridiplantae</taxon>
        <taxon>Streptophyta</taxon>
        <taxon>Embryophyta</taxon>
        <taxon>Tracheophyta</taxon>
        <taxon>Spermatophyta</taxon>
        <taxon>Magnoliopsida</taxon>
        <taxon>eudicotyledons</taxon>
        <taxon>Gunneridae</taxon>
        <taxon>Pentapetalae</taxon>
        <taxon>rosids</taxon>
        <taxon>fabids</taxon>
        <taxon>Rosales</taxon>
        <taxon>Cannabaceae</taxon>
        <taxon>Trema</taxon>
    </lineage>
</organism>
<dbReference type="InParanoid" id="A0A2P5FIN6"/>
<dbReference type="Proteomes" id="UP000237000">
    <property type="component" value="Unassembled WGS sequence"/>
</dbReference>
<dbReference type="AlphaFoldDB" id="A0A2P5FIN6"/>
<sequence length="148" mass="16976">MDSPRPEVIECLLAQYAEKKAVKVKADRHFRKVADELIEKLKRENQYLKSIVAATDVLPQPKEKEVFLCHNCYSIKSRRCNYLEKLSGTGIFTCALGLRYEGSEAYCWGCDTKMGYKVKTDEDEDESESDGEKGRICLLLSYEGEEPY</sequence>
<name>A0A2P5FIN6_TREOI</name>
<evidence type="ECO:0000313" key="2">
    <source>
        <dbReference type="Proteomes" id="UP000237000"/>
    </source>
</evidence>